<evidence type="ECO:0000259" key="1">
    <source>
        <dbReference type="Pfam" id="PF17194"/>
    </source>
</evidence>
<reference evidence="3" key="1">
    <citation type="journal article" date="2019" name="Int. J. Syst. Evol. Microbiol.">
        <title>The Global Catalogue of Microorganisms (GCM) 10K type strain sequencing project: providing services to taxonomists for standard genome sequencing and annotation.</title>
        <authorList>
            <consortium name="The Broad Institute Genomics Platform"/>
            <consortium name="The Broad Institute Genome Sequencing Center for Infectious Disease"/>
            <person name="Wu L."/>
            <person name="Ma J."/>
        </authorList>
    </citation>
    <scope>NUCLEOTIDE SEQUENCE [LARGE SCALE GENOMIC DNA]</scope>
    <source>
        <strain evidence="3">KCTC 12848</strain>
    </source>
</reference>
<accession>A0ABW5EG53</accession>
<comment type="caution">
    <text evidence="2">The sequence shown here is derived from an EMBL/GenBank/DDBJ whole genome shotgun (WGS) entry which is preliminary data.</text>
</comment>
<gene>
    <name evidence="2" type="ORF">ACFSKX_08005</name>
</gene>
<keyword evidence="3" id="KW-1185">Reference proteome</keyword>
<dbReference type="Pfam" id="PF11459">
    <property type="entry name" value="AbiEi_3"/>
    <property type="match status" value="1"/>
</dbReference>
<protein>
    <submittedName>
        <fullName evidence="2">Type IV toxin-antitoxin system AbiEi family antitoxin domain-containing protein</fullName>
    </submittedName>
</protein>
<dbReference type="Pfam" id="PF17194">
    <property type="entry name" value="AbiEi_3_N"/>
    <property type="match status" value="1"/>
</dbReference>
<feature type="domain" description="Transcriptional regulator AbiEi antitoxin N-terminal" evidence="1">
    <location>
        <begin position="16"/>
        <end position="94"/>
    </location>
</feature>
<dbReference type="InterPro" id="IPR033455">
    <property type="entry name" value="AbiEi_3_N"/>
</dbReference>
<evidence type="ECO:0000313" key="2">
    <source>
        <dbReference type="EMBL" id="MFD2310364.1"/>
    </source>
</evidence>
<organism evidence="2 3">
    <name type="scientific">Microbulbifer halophilus</name>
    <dbReference type="NCBI Taxonomy" id="453963"/>
    <lineage>
        <taxon>Bacteria</taxon>
        <taxon>Pseudomonadati</taxon>
        <taxon>Pseudomonadota</taxon>
        <taxon>Gammaproteobacteria</taxon>
        <taxon>Cellvibrionales</taxon>
        <taxon>Microbulbiferaceae</taxon>
        <taxon>Microbulbifer</taxon>
    </lineage>
</organism>
<dbReference type="InterPro" id="IPR021561">
    <property type="entry name" value="AbiEi_3"/>
</dbReference>
<sequence length="258" mass="29297">MFSYHQDLHDYLPVGFATRQWLLDQGMPVHTLDNALKSGKLVSLARGVVSHPRLANEPWDLGDVVASLNRELPEPVYVGGLAALSRAGLAHYASFNKREQLYSPLRMPAWFARMAISQNYVWHGTARLWDNAWLQNENHFRTFDFPWDGLKALATPEQAWLEVLAQVPNGISFEHADNLMQGLSVLSPRRLDALLRVCRHVLAKRLFFFFADRYDYPWRKHLNAADYDLGAGKRSVEAGGKLDKTYLITVPESLHGSA</sequence>
<name>A0ABW5EG53_9GAMM</name>
<dbReference type="EMBL" id="JBHUJD010000008">
    <property type="protein sequence ID" value="MFD2310364.1"/>
    <property type="molecule type" value="Genomic_DNA"/>
</dbReference>
<proteinExistence type="predicted"/>
<dbReference type="RefSeq" id="WP_265722528.1">
    <property type="nucleotide sequence ID" value="NZ_JAPIVK010000024.1"/>
</dbReference>
<dbReference type="Proteomes" id="UP001597425">
    <property type="component" value="Unassembled WGS sequence"/>
</dbReference>
<evidence type="ECO:0000313" key="3">
    <source>
        <dbReference type="Proteomes" id="UP001597425"/>
    </source>
</evidence>